<evidence type="ECO:0000313" key="2">
    <source>
        <dbReference type="EMBL" id="EXY91819.1"/>
    </source>
</evidence>
<feature type="transmembrane region" description="Helical" evidence="1">
    <location>
        <begin position="451"/>
        <end position="471"/>
    </location>
</feature>
<protein>
    <submittedName>
        <fullName evidence="2">Putative membrane protein</fullName>
    </submittedName>
</protein>
<feature type="transmembrane region" description="Helical" evidence="1">
    <location>
        <begin position="314"/>
        <end position="333"/>
    </location>
</feature>
<dbReference type="EMBL" id="JGDB01000028">
    <property type="protein sequence ID" value="EXY91819.1"/>
    <property type="molecule type" value="Genomic_DNA"/>
</dbReference>
<feature type="transmembrane region" description="Helical" evidence="1">
    <location>
        <begin position="28"/>
        <end position="49"/>
    </location>
</feature>
<gene>
    <name evidence="2" type="ORF">M125_1495</name>
</gene>
<keyword evidence="1" id="KW-1133">Transmembrane helix</keyword>
<feature type="transmembrane region" description="Helical" evidence="1">
    <location>
        <begin position="424"/>
        <end position="445"/>
    </location>
</feature>
<proteinExistence type="predicted"/>
<feature type="transmembrane region" description="Helical" evidence="1">
    <location>
        <begin position="354"/>
        <end position="373"/>
    </location>
</feature>
<dbReference type="AlphaFoldDB" id="A0A015U4U7"/>
<feature type="transmembrane region" description="Helical" evidence="1">
    <location>
        <begin position="171"/>
        <end position="190"/>
    </location>
</feature>
<feature type="transmembrane region" description="Helical" evidence="1">
    <location>
        <begin position="210"/>
        <end position="228"/>
    </location>
</feature>
<dbReference type="PATRIC" id="fig|1339316.3.peg.1455"/>
<evidence type="ECO:0000256" key="1">
    <source>
        <dbReference type="SAM" id="Phobius"/>
    </source>
</evidence>
<sequence length="493" mass="56448">MLFNELRLHGKLAAKRHPMYEKNKIGKYIMYASFIFWGAYFIFIGIGLAKAISTEVPNMEAYHILNSGLIFALALDFVIRFPFQKTPTQEVKPYLLLPVKRSRILDFLLLRHGLSSFNLIWLFLFVPFAALTVFPFYGISGVLTYSIGIWLLMVFNGYWYLLCRTLINEHIWWVVLPIVVYSGIAIAIFIPKTGFISNFFMNLGEGYIEGNLLAYLGTLAATVLVWCINRKVMTGLIYNEINKVEDTKVKTVSEYRFLERFGEVGEYMRLELKMLLRNKRCKASLRSVAMLVIIFSIILSFSSTYDHMKSFVQVYSFLGFGMVILIQLMGFEGNYIDGLMTRKESIKSLLTAKYYIYSLAEIIPLILLIPAFVMGKASLLGAVALIFLTTGPVYCILFQLAVYNHKTVPINESITGKQSMNTGMQMLISFGLFIVPTTLYGTLPMLLGQTWAYIVILIIGLGFTLTSPMWINNVYVRFMQRRYENMEGFRDSK</sequence>
<feature type="transmembrane region" description="Helical" evidence="1">
    <location>
        <begin position="61"/>
        <end position="83"/>
    </location>
</feature>
<dbReference type="InterPro" id="IPR043742">
    <property type="entry name" value="DUF5687"/>
</dbReference>
<keyword evidence="1" id="KW-0472">Membrane</keyword>
<reference evidence="2 3" key="1">
    <citation type="submission" date="2014-02" db="EMBL/GenBank/DDBJ databases">
        <authorList>
            <person name="Sears C."/>
            <person name="Carroll K."/>
            <person name="Sack B.R."/>
            <person name="Qadri F."/>
            <person name="Myers L.L."/>
            <person name="Chung G.-T."/>
            <person name="Escheverria P."/>
            <person name="Fraser C.M."/>
            <person name="Sadzewicz L."/>
            <person name="Shefchek K.A."/>
            <person name="Tallon L."/>
            <person name="Das S.P."/>
            <person name="Daugherty S."/>
            <person name="Mongodin E.F."/>
        </authorList>
    </citation>
    <scope>NUCLEOTIDE SEQUENCE [LARGE SCALE GENOMIC DNA]</scope>
    <source>
        <strain evidence="3">3998T(B)3</strain>
    </source>
</reference>
<comment type="caution">
    <text evidence="2">The sequence shown here is derived from an EMBL/GenBank/DDBJ whole genome shotgun (WGS) entry which is preliminary data.</text>
</comment>
<dbReference type="Pfam" id="PF18940">
    <property type="entry name" value="DUF5687"/>
    <property type="match status" value="1"/>
</dbReference>
<evidence type="ECO:0000313" key="3">
    <source>
        <dbReference type="Proteomes" id="UP000020773"/>
    </source>
</evidence>
<organism evidence="2 3">
    <name type="scientific">Bacteroides fragilis str. 3998T(B)3</name>
    <dbReference type="NCBI Taxonomy" id="1339316"/>
    <lineage>
        <taxon>Bacteria</taxon>
        <taxon>Pseudomonadati</taxon>
        <taxon>Bacteroidota</taxon>
        <taxon>Bacteroidia</taxon>
        <taxon>Bacteroidales</taxon>
        <taxon>Bacteroidaceae</taxon>
        <taxon>Bacteroides</taxon>
    </lineage>
</organism>
<accession>A0A015U4U7</accession>
<feature type="transmembrane region" description="Helical" evidence="1">
    <location>
        <begin position="283"/>
        <end position="302"/>
    </location>
</feature>
<keyword evidence="1" id="KW-0812">Transmembrane</keyword>
<feature type="transmembrane region" description="Helical" evidence="1">
    <location>
        <begin position="136"/>
        <end position="159"/>
    </location>
</feature>
<dbReference type="Proteomes" id="UP000020773">
    <property type="component" value="Unassembled WGS sequence"/>
</dbReference>
<feature type="transmembrane region" description="Helical" evidence="1">
    <location>
        <begin position="104"/>
        <end position="130"/>
    </location>
</feature>
<name>A0A015U4U7_BACFG</name>
<feature type="transmembrane region" description="Helical" evidence="1">
    <location>
        <begin position="379"/>
        <end position="403"/>
    </location>
</feature>
<dbReference type="RefSeq" id="WP_032564317.1">
    <property type="nucleotide sequence ID" value="NZ_JGDB01000028.1"/>
</dbReference>